<sequence length="745" mass="86342">MKQRIPMTHMDAMMKTPFGRLFNLFLDNGVRDETITGQNKDLLYDIISRYSHEEDAFRIGQGENANYVKFKPEHVSLAFGLPLDGKRVSDVFRRFKYDPESSSFLKFLDLAKNSVIKKEEMVAKLNFLLTLNDQHDHFCRMVAVFLAATLFFANSNTNIGLSFVSNIESLQTMNSISWTHVIYDKLMEKIKEHTNKPLSVNAACVIPLLVWICEISGILEPRKGYIVGTPRIGRWNFTKLSRKWKNDFLENITKDKIKEDFQDLTEAEKQLLEKVAIQEEVQPKDYDQLLKDHEELITQMQQMKENYEGQILELQRKINELEKESMPNKREDEVSVNNFDDGISDGDNIVENIDEAEAEIENLKHVHEKDEAGAEIEIQMQVENKDAAEVGNQRGQVKTFKSKLALKRKETQQKNVEVENEKKQYCLRAKAPRKVEDAKVIKSKTLKLGRKKKAENNDEIIEVEKIVTVSKSVDAGASCQLRNITDSRHYNYFEEKEKATVLQFFSLCHTFSNAYMDDTLTIQGRLLEDLMFDKFTSSEVIDFYSKWLKKHSSEGAKSLYVSSVAWTHLKADQKKCVQRTLHDVLEKELADDIKYVFIPMNTSKSRHQAEGYHWTLLVLNYQDKKFEHYDSMKPRKGLLNLSYEEAVVMRNEVVDWINSHRAETKKSKISWLKGVKTPTCPQQGTTSDCGIYVCKIMESLSREEKLHTGKDFQSDVEELRPTLTYLILADKEHSWNINKLAKDLD</sequence>
<dbReference type="InterPro" id="IPR044613">
    <property type="entry name" value="Nep1/2-like"/>
</dbReference>
<keyword evidence="9" id="KW-1185">Reference proteome</keyword>
<evidence type="ECO:0000256" key="2">
    <source>
        <dbReference type="ARBA" id="ARBA00022670"/>
    </source>
</evidence>
<evidence type="ECO:0000256" key="3">
    <source>
        <dbReference type="ARBA" id="ARBA00022801"/>
    </source>
</evidence>
<dbReference type="AlphaFoldDB" id="A0A2G5ESV0"/>
<dbReference type="InParanoid" id="A0A2G5ESV0"/>
<evidence type="ECO:0000313" key="8">
    <source>
        <dbReference type="EMBL" id="PIA58821.1"/>
    </source>
</evidence>
<dbReference type="GO" id="GO:0019784">
    <property type="term" value="F:deNEDDylase activity"/>
    <property type="evidence" value="ECO:0007669"/>
    <property type="project" value="InterPro"/>
</dbReference>
<name>A0A2G5ESV0_AQUCA</name>
<reference evidence="8 9" key="1">
    <citation type="submission" date="2017-09" db="EMBL/GenBank/DDBJ databases">
        <title>WGS assembly of Aquilegia coerulea Goldsmith.</title>
        <authorList>
            <person name="Hodges S."/>
            <person name="Kramer E."/>
            <person name="Nordborg M."/>
            <person name="Tomkins J."/>
            <person name="Borevitz J."/>
            <person name="Derieg N."/>
            <person name="Yan J."/>
            <person name="Mihaltcheva S."/>
            <person name="Hayes R.D."/>
            <person name="Rokhsar D."/>
        </authorList>
    </citation>
    <scope>NUCLEOTIDE SEQUENCE [LARGE SCALE GENOMIC DNA]</scope>
    <source>
        <strain evidence="9">cv. Goldsmith</strain>
    </source>
</reference>
<dbReference type="OrthoDB" id="1613576at2759"/>
<organism evidence="8 9">
    <name type="scientific">Aquilegia coerulea</name>
    <name type="common">Rocky mountain columbine</name>
    <dbReference type="NCBI Taxonomy" id="218851"/>
    <lineage>
        <taxon>Eukaryota</taxon>
        <taxon>Viridiplantae</taxon>
        <taxon>Streptophyta</taxon>
        <taxon>Embryophyta</taxon>
        <taxon>Tracheophyta</taxon>
        <taxon>Spermatophyta</taxon>
        <taxon>Magnoliopsida</taxon>
        <taxon>Ranunculales</taxon>
        <taxon>Ranunculaceae</taxon>
        <taxon>Thalictroideae</taxon>
        <taxon>Aquilegia</taxon>
    </lineage>
</organism>
<comment type="similarity">
    <text evidence="1">Belongs to the peptidase C48 family.</text>
</comment>
<dbReference type="InterPro" id="IPR038765">
    <property type="entry name" value="Papain-like_cys_pep_sf"/>
</dbReference>
<gene>
    <name evidence="8" type="ORF">AQUCO_00500630v1</name>
</gene>
<accession>A0A2G5ESV0</accession>
<evidence type="ECO:0000313" key="9">
    <source>
        <dbReference type="Proteomes" id="UP000230069"/>
    </source>
</evidence>
<feature type="region of interest" description="Disordered" evidence="6">
    <location>
        <begin position="325"/>
        <end position="346"/>
    </location>
</feature>
<feature type="domain" description="Ubiquitin-like protease family profile" evidence="7">
    <location>
        <begin position="520"/>
        <end position="700"/>
    </location>
</feature>
<evidence type="ECO:0000256" key="4">
    <source>
        <dbReference type="ARBA" id="ARBA00022807"/>
    </source>
</evidence>
<dbReference type="GO" id="GO:0008234">
    <property type="term" value="F:cysteine-type peptidase activity"/>
    <property type="evidence" value="ECO:0007669"/>
    <property type="project" value="UniProtKB-KW"/>
</dbReference>
<dbReference type="GO" id="GO:0000338">
    <property type="term" value="P:protein deneddylation"/>
    <property type="evidence" value="ECO:0007669"/>
    <property type="project" value="TreeGrafter"/>
</dbReference>
<dbReference type="STRING" id="218851.A0A2G5ESV0"/>
<keyword evidence="5" id="KW-0175">Coiled coil</keyword>
<proteinExistence type="inferred from homology"/>
<protein>
    <recommendedName>
        <fullName evidence="7">Ubiquitin-like protease family profile domain-containing protein</fullName>
    </recommendedName>
</protein>
<dbReference type="PROSITE" id="PS50600">
    <property type="entry name" value="ULP_PROTEASE"/>
    <property type="match status" value="1"/>
</dbReference>
<dbReference type="PANTHER" id="PTHR46468:SF1">
    <property type="entry name" value="SENTRIN-SPECIFIC PROTEASE 8"/>
    <property type="match status" value="1"/>
</dbReference>
<dbReference type="GO" id="GO:0006508">
    <property type="term" value="P:proteolysis"/>
    <property type="evidence" value="ECO:0007669"/>
    <property type="project" value="UniProtKB-KW"/>
</dbReference>
<feature type="coiled-coil region" evidence="5">
    <location>
        <begin position="401"/>
        <end position="428"/>
    </location>
</feature>
<evidence type="ECO:0000256" key="6">
    <source>
        <dbReference type="SAM" id="MobiDB-lite"/>
    </source>
</evidence>
<keyword evidence="3" id="KW-0378">Hydrolase</keyword>
<dbReference type="EMBL" id="KZ305022">
    <property type="protein sequence ID" value="PIA58821.1"/>
    <property type="molecule type" value="Genomic_DNA"/>
</dbReference>
<dbReference type="PANTHER" id="PTHR46468">
    <property type="entry name" value="SENTRIN-SPECIFIC PROTEASE 8"/>
    <property type="match status" value="1"/>
</dbReference>
<keyword evidence="2" id="KW-0645">Protease</keyword>
<evidence type="ECO:0000259" key="7">
    <source>
        <dbReference type="PROSITE" id="PS50600"/>
    </source>
</evidence>
<dbReference type="Proteomes" id="UP000230069">
    <property type="component" value="Unassembled WGS sequence"/>
</dbReference>
<evidence type="ECO:0000256" key="5">
    <source>
        <dbReference type="SAM" id="Coils"/>
    </source>
</evidence>
<evidence type="ECO:0000256" key="1">
    <source>
        <dbReference type="ARBA" id="ARBA00005234"/>
    </source>
</evidence>
<dbReference type="SUPFAM" id="SSF54001">
    <property type="entry name" value="Cysteine proteinases"/>
    <property type="match status" value="1"/>
</dbReference>
<keyword evidence="4" id="KW-0788">Thiol protease</keyword>
<dbReference type="InterPro" id="IPR003653">
    <property type="entry name" value="Peptidase_C48_C"/>
</dbReference>
<dbReference type="Pfam" id="PF02902">
    <property type="entry name" value="Peptidase_C48"/>
    <property type="match status" value="1"/>
</dbReference>
<dbReference type="Gene3D" id="3.40.395.10">
    <property type="entry name" value="Adenoviral Proteinase, Chain A"/>
    <property type="match status" value="1"/>
</dbReference>